<comment type="subcellular location">
    <subcellularLocation>
        <location evidence="3">Endoplasmic reticulum membrane</location>
        <topology evidence="3">Peripheral membrane protein</topology>
    </subcellularLocation>
    <subcellularLocation>
        <location evidence="2">Microsome membrane</location>
        <topology evidence="2">Peripheral membrane protein</topology>
    </subcellularLocation>
</comment>
<evidence type="ECO:0000256" key="3">
    <source>
        <dbReference type="ARBA" id="ARBA00004406"/>
    </source>
</evidence>
<evidence type="ECO:0000256" key="25">
    <source>
        <dbReference type="SAM" id="Phobius"/>
    </source>
</evidence>
<keyword evidence="10 24" id="KW-0560">Oxidoreductase</keyword>
<evidence type="ECO:0000256" key="17">
    <source>
        <dbReference type="ARBA" id="ARBA00044116"/>
    </source>
</evidence>
<dbReference type="GO" id="GO:0042446">
    <property type="term" value="P:hormone biosynthetic process"/>
    <property type="evidence" value="ECO:0007669"/>
    <property type="project" value="TreeGrafter"/>
</dbReference>
<dbReference type="GO" id="GO:0103069">
    <property type="term" value="F:17-hydroxyprogesterone 21-hydroxylase activity"/>
    <property type="evidence" value="ECO:0007669"/>
    <property type="project" value="Ensembl"/>
</dbReference>
<evidence type="ECO:0000256" key="24">
    <source>
        <dbReference type="RuleBase" id="RU000461"/>
    </source>
</evidence>
<dbReference type="GeneTree" id="ENSGT00940000158338"/>
<evidence type="ECO:0000256" key="13">
    <source>
        <dbReference type="ARBA" id="ARBA00023121"/>
    </source>
</evidence>
<keyword evidence="5 23" id="KW-0349">Heme</keyword>
<dbReference type="GO" id="GO:0020037">
    <property type="term" value="F:heme binding"/>
    <property type="evidence" value="ECO:0007669"/>
    <property type="project" value="Ensembl"/>
</dbReference>
<keyword evidence="14 25" id="KW-0472">Membrane</keyword>
<evidence type="ECO:0000256" key="2">
    <source>
        <dbReference type="ARBA" id="ARBA00004174"/>
    </source>
</evidence>
<evidence type="ECO:0000256" key="18">
    <source>
        <dbReference type="ARBA" id="ARBA00044217"/>
    </source>
</evidence>
<evidence type="ECO:0000256" key="23">
    <source>
        <dbReference type="PIRSR" id="PIRSR602401-1"/>
    </source>
</evidence>
<keyword evidence="6" id="KW-0754">Steroid-binding</keyword>
<dbReference type="GO" id="GO:0034651">
    <property type="term" value="P:cortisol biosynthetic process"/>
    <property type="evidence" value="ECO:0007669"/>
    <property type="project" value="Ensembl"/>
</dbReference>
<evidence type="ECO:0000256" key="7">
    <source>
        <dbReference type="ARBA" id="ARBA00022723"/>
    </source>
</evidence>
<evidence type="ECO:0000256" key="15">
    <source>
        <dbReference type="ARBA" id="ARBA00023250"/>
    </source>
</evidence>
<feature type="binding site" description="axial binding residue" evidence="23">
    <location>
        <position position="444"/>
    </location>
    <ligand>
        <name>heme</name>
        <dbReference type="ChEBI" id="CHEBI:30413"/>
    </ligand>
    <ligandPart>
        <name>Fe</name>
        <dbReference type="ChEBI" id="CHEBI:18248"/>
    </ligandPart>
</feature>
<keyword evidence="15" id="KW-0755">Steroidogenesis</keyword>
<keyword evidence="13" id="KW-0446">Lipid-binding</keyword>
<dbReference type="STRING" id="29139.ENSVURP00010006205"/>
<evidence type="ECO:0000256" key="19">
    <source>
        <dbReference type="ARBA" id="ARBA00044265"/>
    </source>
</evidence>
<evidence type="ECO:0000256" key="8">
    <source>
        <dbReference type="ARBA" id="ARBA00022824"/>
    </source>
</evidence>
<proteinExistence type="inferred from homology"/>
<comment type="cofactor">
    <cofactor evidence="1">
        <name>heme b</name>
        <dbReference type="ChEBI" id="CHEBI:60344"/>
    </cofactor>
</comment>
<keyword evidence="9" id="KW-0492">Microsome</keyword>
<reference evidence="27" key="1">
    <citation type="submission" date="2018-12" db="EMBL/GenBank/DDBJ databases">
        <authorList>
            <person name="Yazar S."/>
        </authorList>
    </citation>
    <scope>NUCLEOTIDE SEQUENCE [LARGE SCALE GENOMIC DNA]</scope>
</reference>
<comment type="similarity">
    <text evidence="4 24">Belongs to the cytochrome P450 family.</text>
</comment>
<dbReference type="Proteomes" id="UP000314987">
    <property type="component" value="Unassembled WGS sequence"/>
</dbReference>
<evidence type="ECO:0000313" key="27">
    <source>
        <dbReference type="Proteomes" id="UP000314987"/>
    </source>
</evidence>
<dbReference type="SUPFAM" id="SSF48264">
    <property type="entry name" value="Cytochrome P450"/>
    <property type="match status" value="1"/>
</dbReference>
<dbReference type="GO" id="GO:0106309">
    <property type="term" value="F:progesterone 21-hydroxylase activity"/>
    <property type="evidence" value="ECO:0007669"/>
    <property type="project" value="Ensembl"/>
</dbReference>
<evidence type="ECO:0000256" key="11">
    <source>
        <dbReference type="ARBA" id="ARBA00023004"/>
    </source>
</evidence>
<protein>
    <recommendedName>
        <fullName evidence="17">Steroid 21-hydroxylase</fullName>
        <ecNumber evidence="16">1.14.14.16</ecNumber>
    </recommendedName>
    <alternativeName>
        <fullName evidence="21">21-OHase</fullName>
    </alternativeName>
    <alternativeName>
        <fullName evidence="18">Cytochrome P-450c21</fullName>
    </alternativeName>
    <alternativeName>
        <fullName evidence="22">Cytochrome P450 21</fullName>
    </alternativeName>
    <alternativeName>
        <fullName evidence="20">Cytochrome P450 XXI</fullName>
    </alternativeName>
    <alternativeName>
        <fullName evidence="19">Cytochrome P450-C21</fullName>
    </alternativeName>
</protein>
<dbReference type="InterPro" id="IPR017972">
    <property type="entry name" value="Cyt_P450_CS"/>
</dbReference>
<evidence type="ECO:0000256" key="21">
    <source>
        <dbReference type="ARBA" id="ARBA00044304"/>
    </source>
</evidence>
<dbReference type="GO" id="GO:0005506">
    <property type="term" value="F:iron ion binding"/>
    <property type="evidence" value="ECO:0007669"/>
    <property type="project" value="InterPro"/>
</dbReference>
<evidence type="ECO:0000256" key="14">
    <source>
        <dbReference type="ARBA" id="ARBA00023136"/>
    </source>
</evidence>
<dbReference type="AlphaFoldDB" id="A0A4X2KAI0"/>
<dbReference type="PANTHER" id="PTHR24289">
    <property type="entry name" value="STEROID 17-ALPHA-HYDROXYLASE/17,20 LYASE"/>
    <property type="match status" value="1"/>
</dbReference>
<evidence type="ECO:0000256" key="12">
    <source>
        <dbReference type="ARBA" id="ARBA00023033"/>
    </source>
</evidence>
<name>A0A4X2KAI0_VOMUR</name>
<keyword evidence="27" id="KW-1185">Reference proteome</keyword>
<comment type="cofactor">
    <cofactor evidence="23">
        <name>heme</name>
        <dbReference type="ChEBI" id="CHEBI:30413"/>
    </cofactor>
</comment>
<evidence type="ECO:0000256" key="4">
    <source>
        <dbReference type="ARBA" id="ARBA00010617"/>
    </source>
</evidence>
<dbReference type="GO" id="GO:0005496">
    <property type="term" value="F:steroid binding"/>
    <property type="evidence" value="ECO:0007669"/>
    <property type="project" value="UniProtKB-KW"/>
</dbReference>
<evidence type="ECO:0000256" key="9">
    <source>
        <dbReference type="ARBA" id="ARBA00022848"/>
    </source>
</evidence>
<dbReference type="Gene3D" id="1.10.630.10">
    <property type="entry name" value="Cytochrome P450"/>
    <property type="match status" value="1"/>
</dbReference>
<dbReference type="InterPro" id="IPR002401">
    <property type="entry name" value="Cyt_P450_E_grp-I"/>
</dbReference>
<keyword evidence="11 23" id="KW-0408">Iron</keyword>
<dbReference type="GO" id="GO:0042448">
    <property type="term" value="P:progesterone metabolic process"/>
    <property type="evidence" value="ECO:0007669"/>
    <property type="project" value="TreeGrafter"/>
</dbReference>
<reference evidence="26" key="3">
    <citation type="submission" date="2025-09" db="UniProtKB">
        <authorList>
            <consortium name="Ensembl"/>
        </authorList>
    </citation>
    <scope>IDENTIFICATION</scope>
</reference>
<evidence type="ECO:0000256" key="16">
    <source>
        <dbReference type="ARBA" id="ARBA00044040"/>
    </source>
</evidence>
<dbReference type="PRINTS" id="PR00385">
    <property type="entry name" value="P450"/>
</dbReference>
<dbReference type="InterPro" id="IPR036396">
    <property type="entry name" value="Cyt_P450_sf"/>
</dbReference>
<evidence type="ECO:0000256" key="20">
    <source>
        <dbReference type="ARBA" id="ARBA00044282"/>
    </source>
</evidence>
<sequence length="514" mass="57526">SMGCPVEVIFGLLPPPPSLLSCAMLLSVVLLLVLLAALGWLWMQLTVSPHHFPPLVPGFLHLIQADLPSHFLSLAQKYGPLYRFHLGIQDVVVLNSKKAIEEAFIKKWMDFSGRPQTFTIQLVSEAGKDLSLGDYTPLWKAQRKLVRSALLYGQNNMEPLVEKMVQKLCKRFLAQAGSPVNISEEFLTLTCSIICFLSFGEKSSVHEINNCVKELMVAWDSWQVQILDILPFLRFFPNPGLRKLRQIIKKRDKIVQKQLRWHKETRVEGQTRDLTDYMLQKLREQGEGPGQLSEGHVQMALVDLFIGGTETIASTLTWAVAFLLHHPEIQRRLQEELDQELGPGFSGNSPNYRDRARFPLLNATITEVLRLRPAAPLAIPHYTKQPTSLCGFDIPKNTIIIPNIYGAHHDDSVWAQPYDFRPDRFLEPEASPVGIPFSCGARVCLGEHLARLEVFVTLAQLLQAFTLQPEGSHVLPSLKPIFGSNTKALGFKVRLLPREAAAGVTTSATSGSPL</sequence>
<keyword evidence="7 23" id="KW-0479">Metal-binding</keyword>
<reference evidence="26" key="2">
    <citation type="submission" date="2025-08" db="UniProtKB">
        <authorList>
            <consortium name="Ensembl"/>
        </authorList>
    </citation>
    <scope>IDENTIFICATION</scope>
</reference>
<dbReference type="PROSITE" id="PS00086">
    <property type="entry name" value="CYTOCHROME_P450"/>
    <property type="match status" value="1"/>
</dbReference>
<dbReference type="PRINTS" id="PR00463">
    <property type="entry name" value="EP450I"/>
</dbReference>
<dbReference type="GO" id="GO:0004508">
    <property type="term" value="F:steroid 17-alpha-monooxygenase activity"/>
    <property type="evidence" value="ECO:0007669"/>
    <property type="project" value="TreeGrafter"/>
</dbReference>
<dbReference type="OMA" id="RICVHEM"/>
<accession>A0A4X2KAI0</accession>
<dbReference type="InterPro" id="IPR001128">
    <property type="entry name" value="Cyt_P450"/>
</dbReference>
<dbReference type="GO" id="GO:0005789">
    <property type="term" value="C:endoplasmic reticulum membrane"/>
    <property type="evidence" value="ECO:0007669"/>
    <property type="project" value="UniProtKB-SubCell"/>
</dbReference>
<dbReference type="FunFam" id="1.10.630.10:FF:000049">
    <property type="entry name" value="steroid 21-hydroxylase isoform X1"/>
    <property type="match status" value="1"/>
</dbReference>
<keyword evidence="25" id="KW-1133">Transmembrane helix</keyword>
<evidence type="ECO:0000256" key="10">
    <source>
        <dbReference type="ARBA" id="ARBA00023002"/>
    </source>
</evidence>
<gene>
    <name evidence="26" type="primary">CYP21A2</name>
</gene>
<evidence type="ECO:0000256" key="5">
    <source>
        <dbReference type="ARBA" id="ARBA00022617"/>
    </source>
</evidence>
<feature type="transmembrane region" description="Helical" evidence="25">
    <location>
        <begin position="18"/>
        <end position="42"/>
    </location>
</feature>
<evidence type="ECO:0000256" key="1">
    <source>
        <dbReference type="ARBA" id="ARBA00001970"/>
    </source>
</evidence>
<dbReference type="EC" id="1.14.14.16" evidence="16"/>
<evidence type="ECO:0000313" key="26">
    <source>
        <dbReference type="Ensembl" id="ENSVURP00010006205.1"/>
    </source>
</evidence>
<keyword evidence="12 24" id="KW-0503">Monooxygenase</keyword>
<evidence type="ECO:0000256" key="22">
    <source>
        <dbReference type="ARBA" id="ARBA00044342"/>
    </source>
</evidence>
<keyword evidence="8" id="KW-0256">Endoplasmic reticulum</keyword>
<dbReference type="Ensembl" id="ENSVURT00010007011.1">
    <property type="protein sequence ID" value="ENSVURP00010006205.1"/>
    <property type="gene ID" value="ENSVURG00010004106.1"/>
</dbReference>
<keyword evidence="25" id="KW-0812">Transmembrane</keyword>
<dbReference type="PANTHER" id="PTHR24289:SF17">
    <property type="entry name" value="STEROID 21-HYDROXYLASE ISOFORM X1"/>
    <property type="match status" value="1"/>
</dbReference>
<dbReference type="Pfam" id="PF00067">
    <property type="entry name" value="p450"/>
    <property type="match status" value="1"/>
</dbReference>
<organism evidence="26 27">
    <name type="scientific">Vombatus ursinus</name>
    <name type="common">Common wombat</name>
    <dbReference type="NCBI Taxonomy" id="29139"/>
    <lineage>
        <taxon>Eukaryota</taxon>
        <taxon>Metazoa</taxon>
        <taxon>Chordata</taxon>
        <taxon>Craniata</taxon>
        <taxon>Vertebrata</taxon>
        <taxon>Euteleostomi</taxon>
        <taxon>Mammalia</taxon>
        <taxon>Metatheria</taxon>
        <taxon>Diprotodontia</taxon>
        <taxon>Vombatidae</taxon>
        <taxon>Vombatus</taxon>
    </lineage>
</organism>
<evidence type="ECO:0000256" key="6">
    <source>
        <dbReference type="ARBA" id="ARBA00022665"/>
    </source>
</evidence>